<evidence type="ECO:0000256" key="3">
    <source>
        <dbReference type="ARBA" id="ARBA00022692"/>
    </source>
</evidence>
<dbReference type="GO" id="GO:0005886">
    <property type="term" value="C:plasma membrane"/>
    <property type="evidence" value="ECO:0007669"/>
    <property type="project" value="UniProtKB-SubCell"/>
</dbReference>
<dbReference type="OrthoDB" id="4045at2"/>
<keyword evidence="6" id="KW-0813">Transport</keyword>
<dbReference type="InterPro" id="IPR050790">
    <property type="entry name" value="ExbB/TolQ_transport"/>
</dbReference>
<feature type="domain" description="MotA/TolQ/ExbB proton channel" evidence="8">
    <location>
        <begin position="73"/>
        <end position="167"/>
    </location>
</feature>
<sequence length="181" mass="20297">MFDRLHFLYTDIAFQVSNFLTLGGDVLLLIALAICVMWVFIIERALFFYVRYPHKAREVKALWEGRADHRSWQAHQIRTALLGTMRQQTRAYINTVKTLVALCPLLGLLGTVTGMIAVFDVMAHAGMGNPRLMADGVAKATVPTMAGMVGALSGVFAIYWLDWQARTRMDDLADHLDTEHA</sequence>
<feature type="transmembrane region" description="Helical" evidence="7">
    <location>
        <begin position="142"/>
        <end position="161"/>
    </location>
</feature>
<evidence type="ECO:0000256" key="1">
    <source>
        <dbReference type="ARBA" id="ARBA00004651"/>
    </source>
</evidence>
<dbReference type="PANTHER" id="PTHR30625">
    <property type="entry name" value="PROTEIN TOLQ"/>
    <property type="match status" value="1"/>
</dbReference>
<keyword evidence="2" id="KW-1003">Cell membrane</keyword>
<reference evidence="9 10" key="1">
    <citation type="submission" date="2013-04" db="EMBL/GenBank/DDBJ databases">
        <title>Oceanococcus atlanticus 22II-S10r2 Genome Sequencing.</title>
        <authorList>
            <person name="Lai Q."/>
            <person name="Li G."/>
            <person name="Shao Z."/>
        </authorList>
    </citation>
    <scope>NUCLEOTIDE SEQUENCE [LARGE SCALE GENOMIC DNA]</scope>
    <source>
        <strain evidence="9 10">22II-S10r2</strain>
    </source>
</reference>
<dbReference type="InterPro" id="IPR002898">
    <property type="entry name" value="MotA_ExbB_proton_chnl"/>
</dbReference>
<dbReference type="EMBL" id="AQQV01000001">
    <property type="protein sequence ID" value="ORE88215.1"/>
    <property type="molecule type" value="Genomic_DNA"/>
</dbReference>
<evidence type="ECO:0000313" key="10">
    <source>
        <dbReference type="Proteomes" id="UP000192342"/>
    </source>
</evidence>
<dbReference type="Pfam" id="PF01618">
    <property type="entry name" value="MotA_ExbB"/>
    <property type="match status" value="1"/>
</dbReference>
<protein>
    <submittedName>
        <fullName evidence="9">Putative TonB system-dependent transport protein</fullName>
    </submittedName>
</protein>
<comment type="subcellular location">
    <subcellularLocation>
        <location evidence="1">Cell membrane</location>
        <topology evidence="1">Multi-pass membrane protein</topology>
    </subcellularLocation>
    <subcellularLocation>
        <location evidence="6">Membrane</location>
        <topology evidence="6">Multi-pass membrane protein</topology>
    </subcellularLocation>
</comment>
<keyword evidence="4 7" id="KW-1133">Transmembrane helix</keyword>
<comment type="similarity">
    <text evidence="6">Belongs to the exbB/tolQ family.</text>
</comment>
<evidence type="ECO:0000256" key="6">
    <source>
        <dbReference type="RuleBase" id="RU004057"/>
    </source>
</evidence>
<feature type="transmembrane region" description="Helical" evidence="7">
    <location>
        <begin position="99"/>
        <end position="122"/>
    </location>
</feature>
<dbReference type="PANTHER" id="PTHR30625:SF18">
    <property type="entry name" value="TONB2 ENERGY TRANSDUCTION SYSTEM INNER MEMBRANE COMPONENT EXBB"/>
    <property type="match status" value="1"/>
</dbReference>
<evidence type="ECO:0000259" key="8">
    <source>
        <dbReference type="Pfam" id="PF01618"/>
    </source>
</evidence>
<name>A0A1Y1SEZ1_9GAMM</name>
<dbReference type="RefSeq" id="WP_083558879.1">
    <property type="nucleotide sequence ID" value="NZ_AQQV01000001.1"/>
</dbReference>
<dbReference type="GO" id="GO:0017038">
    <property type="term" value="P:protein import"/>
    <property type="evidence" value="ECO:0007669"/>
    <property type="project" value="TreeGrafter"/>
</dbReference>
<keyword evidence="5 7" id="KW-0472">Membrane</keyword>
<proteinExistence type="inferred from homology"/>
<accession>A0A1Y1SEZ1</accession>
<evidence type="ECO:0000313" key="9">
    <source>
        <dbReference type="EMBL" id="ORE88215.1"/>
    </source>
</evidence>
<dbReference type="STRING" id="1317117.ATO7_00030"/>
<gene>
    <name evidence="9" type="ORF">ATO7_00030</name>
</gene>
<evidence type="ECO:0000256" key="4">
    <source>
        <dbReference type="ARBA" id="ARBA00022989"/>
    </source>
</evidence>
<comment type="caution">
    <text evidence="9">The sequence shown here is derived from an EMBL/GenBank/DDBJ whole genome shotgun (WGS) entry which is preliminary data.</text>
</comment>
<organism evidence="9 10">
    <name type="scientific">Oceanococcus atlanticus</name>
    <dbReference type="NCBI Taxonomy" id="1317117"/>
    <lineage>
        <taxon>Bacteria</taxon>
        <taxon>Pseudomonadati</taxon>
        <taxon>Pseudomonadota</taxon>
        <taxon>Gammaproteobacteria</taxon>
        <taxon>Chromatiales</taxon>
        <taxon>Oceanococcaceae</taxon>
        <taxon>Oceanococcus</taxon>
    </lineage>
</organism>
<feature type="transmembrane region" description="Helical" evidence="7">
    <location>
        <begin position="26"/>
        <end position="50"/>
    </location>
</feature>
<evidence type="ECO:0000256" key="5">
    <source>
        <dbReference type="ARBA" id="ARBA00023136"/>
    </source>
</evidence>
<keyword evidence="3 7" id="KW-0812">Transmembrane</keyword>
<keyword evidence="10" id="KW-1185">Reference proteome</keyword>
<dbReference type="Proteomes" id="UP000192342">
    <property type="component" value="Unassembled WGS sequence"/>
</dbReference>
<dbReference type="AlphaFoldDB" id="A0A1Y1SEZ1"/>
<evidence type="ECO:0000256" key="2">
    <source>
        <dbReference type="ARBA" id="ARBA00022475"/>
    </source>
</evidence>
<evidence type="ECO:0000256" key="7">
    <source>
        <dbReference type="SAM" id="Phobius"/>
    </source>
</evidence>
<keyword evidence="6" id="KW-0653">Protein transport</keyword>